<feature type="compositionally biased region" description="Basic and acidic residues" evidence="1">
    <location>
        <begin position="34"/>
        <end position="51"/>
    </location>
</feature>
<sequence length="105" mass="11894">MNQTSRTNLGSPQPVRRNESLRPVPSRWPYDPCQMKERSVNEADIDRRRCQDGSVSSSSANKASGDEEVQKPRQQASDRPVWVDLVAKHTESLFSFITKSDDDDS</sequence>
<reference evidence="2" key="1">
    <citation type="journal article" date="2019" name="bioRxiv">
        <title>The Genome of the Zebra Mussel, Dreissena polymorpha: A Resource for Invasive Species Research.</title>
        <authorList>
            <person name="McCartney M.A."/>
            <person name="Auch B."/>
            <person name="Kono T."/>
            <person name="Mallez S."/>
            <person name="Zhang Y."/>
            <person name="Obille A."/>
            <person name="Becker A."/>
            <person name="Abrahante J.E."/>
            <person name="Garbe J."/>
            <person name="Badalamenti J.P."/>
            <person name="Herman A."/>
            <person name="Mangelson H."/>
            <person name="Liachko I."/>
            <person name="Sullivan S."/>
            <person name="Sone E.D."/>
            <person name="Koren S."/>
            <person name="Silverstein K.A.T."/>
            <person name="Beckman K.B."/>
            <person name="Gohl D.M."/>
        </authorList>
    </citation>
    <scope>NUCLEOTIDE SEQUENCE</scope>
    <source>
        <strain evidence="2">Duluth1</strain>
        <tissue evidence="2">Whole animal</tissue>
    </source>
</reference>
<protein>
    <submittedName>
        <fullName evidence="2">Uncharacterized protein</fullName>
    </submittedName>
</protein>
<accession>A0A9D4R4B3</accession>
<reference evidence="2" key="2">
    <citation type="submission" date="2020-11" db="EMBL/GenBank/DDBJ databases">
        <authorList>
            <person name="McCartney M.A."/>
            <person name="Auch B."/>
            <person name="Kono T."/>
            <person name="Mallez S."/>
            <person name="Becker A."/>
            <person name="Gohl D.M."/>
            <person name="Silverstein K.A.T."/>
            <person name="Koren S."/>
            <person name="Bechman K.B."/>
            <person name="Herman A."/>
            <person name="Abrahante J.E."/>
            <person name="Garbe J."/>
        </authorList>
    </citation>
    <scope>NUCLEOTIDE SEQUENCE</scope>
    <source>
        <strain evidence="2">Duluth1</strain>
        <tissue evidence="2">Whole animal</tissue>
    </source>
</reference>
<dbReference type="AlphaFoldDB" id="A0A9D4R4B3"/>
<keyword evidence="3" id="KW-1185">Reference proteome</keyword>
<dbReference type="EMBL" id="JAIWYP010000003">
    <property type="protein sequence ID" value="KAH3853427.1"/>
    <property type="molecule type" value="Genomic_DNA"/>
</dbReference>
<name>A0A9D4R4B3_DREPO</name>
<feature type="compositionally biased region" description="Polar residues" evidence="1">
    <location>
        <begin position="1"/>
        <end position="11"/>
    </location>
</feature>
<comment type="caution">
    <text evidence="2">The sequence shown here is derived from an EMBL/GenBank/DDBJ whole genome shotgun (WGS) entry which is preliminary data.</text>
</comment>
<evidence type="ECO:0000313" key="3">
    <source>
        <dbReference type="Proteomes" id="UP000828390"/>
    </source>
</evidence>
<feature type="region of interest" description="Disordered" evidence="1">
    <location>
        <begin position="1"/>
        <end position="80"/>
    </location>
</feature>
<proteinExistence type="predicted"/>
<dbReference type="Proteomes" id="UP000828390">
    <property type="component" value="Unassembled WGS sequence"/>
</dbReference>
<gene>
    <name evidence="2" type="ORF">DPMN_095950</name>
</gene>
<organism evidence="2 3">
    <name type="scientific">Dreissena polymorpha</name>
    <name type="common">Zebra mussel</name>
    <name type="synonym">Mytilus polymorpha</name>
    <dbReference type="NCBI Taxonomy" id="45954"/>
    <lineage>
        <taxon>Eukaryota</taxon>
        <taxon>Metazoa</taxon>
        <taxon>Spiralia</taxon>
        <taxon>Lophotrochozoa</taxon>
        <taxon>Mollusca</taxon>
        <taxon>Bivalvia</taxon>
        <taxon>Autobranchia</taxon>
        <taxon>Heteroconchia</taxon>
        <taxon>Euheterodonta</taxon>
        <taxon>Imparidentia</taxon>
        <taxon>Neoheterodontei</taxon>
        <taxon>Myida</taxon>
        <taxon>Dreissenoidea</taxon>
        <taxon>Dreissenidae</taxon>
        <taxon>Dreissena</taxon>
    </lineage>
</organism>
<evidence type="ECO:0000256" key="1">
    <source>
        <dbReference type="SAM" id="MobiDB-lite"/>
    </source>
</evidence>
<evidence type="ECO:0000313" key="2">
    <source>
        <dbReference type="EMBL" id="KAH3853427.1"/>
    </source>
</evidence>